<gene>
    <name evidence="7" type="ORF">BDV95DRAFT_259393</name>
</gene>
<comment type="similarity">
    <text evidence="1 5">Belongs to the peptidase S8 family.</text>
</comment>
<feature type="domain" description="Peptidase S8/S53" evidence="6">
    <location>
        <begin position="423"/>
        <end position="681"/>
    </location>
</feature>
<dbReference type="InterPro" id="IPR036852">
    <property type="entry name" value="Peptidase_S8/S53_dom_sf"/>
</dbReference>
<organism evidence="7 8">
    <name type="scientific">Massariosphaeria phaeospora</name>
    <dbReference type="NCBI Taxonomy" id="100035"/>
    <lineage>
        <taxon>Eukaryota</taxon>
        <taxon>Fungi</taxon>
        <taxon>Dikarya</taxon>
        <taxon>Ascomycota</taxon>
        <taxon>Pezizomycotina</taxon>
        <taxon>Dothideomycetes</taxon>
        <taxon>Pleosporomycetidae</taxon>
        <taxon>Pleosporales</taxon>
        <taxon>Pleosporales incertae sedis</taxon>
        <taxon>Massariosphaeria</taxon>
    </lineage>
</organism>
<protein>
    <submittedName>
        <fullName evidence="7">Peptidase S8/S53 domain-containing protein</fullName>
    </submittedName>
</protein>
<dbReference type="InterPro" id="IPR000209">
    <property type="entry name" value="Peptidase_S8/S53_dom"/>
</dbReference>
<dbReference type="GO" id="GO:0006508">
    <property type="term" value="P:proteolysis"/>
    <property type="evidence" value="ECO:0007669"/>
    <property type="project" value="UniProtKB-KW"/>
</dbReference>
<keyword evidence="2 5" id="KW-0645">Protease</keyword>
<dbReference type="InterPro" id="IPR023827">
    <property type="entry name" value="Peptidase_S8_Asp-AS"/>
</dbReference>
<evidence type="ECO:0000256" key="5">
    <source>
        <dbReference type="PROSITE-ProRule" id="PRU01240"/>
    </source>
</evidence>
<dbReference type="InterPro" id="IPR015500">
    <property type="entry name" value="Peptidase_S8_subtilisin-rel"/>
</dbReference>
<feature type="active site" description="Charge relay system" evidence="5">
    <location>
        <position position="667"/>
    </location>
</feature>
<dbReference type="SUPFAM" id="SSF52743">
    <property type="entry name" value="Subtilisin-like"/>
    <property type="match status" value="1"/>
</dbReference>
<dbReference type="Proteomes" id="UP000481861">
    <property type="component" value="Unassembled WGS sequence"/>
</dbReference>
<dbReference type="Pfam" id="PF00082">
    <property type="entry name" value="Peptidase_S8"/>
    <property type="match status" value="1"/>
</dbReference>
<keyword evidence="3 5" id="KW-0378">Hydrolase</keyword>
<dbReference type="PANTHER" id="PTHR43399:SF4">
    <property type="entry name" value="CELL WALL-ASSOCIATED PROTEASE"/>
    <property type="match status" value="1"/>
</dbReference>
<name>A0A7C8I003_9PLEO</name>
<dbReference type="CDD" id="cd00306">
    <property type="entry name" value="Peptidases_S8_S53"/>
    <property type="match status" value="1"/>
</dbReference>
<dbReference type="AlphaFoldDB" id="A0A7C8I003"/>
<dbReference type="GO" id="GO:0004252">
    <property type="term" value="F:serine-type endopeptidase activity"/>
    <property type="evidence" value="ECO:0007669"/>
    <property type="project" value="UniProtKB-UniRule"/>
</dbReference>
<evidence type="ECO:0000256" key="4">
    <source>
        <dbReference type="ARBA" id="ARBA00022825"/>
    </source>
</evidence>
<comment type="caution">
    <text evidence="7">The sequence shown here is derived from an EMBL/GenBank/DDBJ whole genome shotgun (WGS) entry which is preliminary data.</text>
</comment>
<evidence type="ECO:0000256" key="3">
    <source>
        <dbReference type="ARBA" id="ARBA00022801"/>
    </source>
</evidence>
<dbReference type="SUPFAM" id="SSF48452">
    <property type="entry name" value="TPR-like"/>
    <property type="match status" value="1"/>
</dbReference>
<evidence type="ECO:0000259" key="6">
    <source>
        <dbReference type="Pfam" id="PF00082"/>
    </source>
</evidence>
<evidence type="ECO:0000313" key="8">
    <source>
        <dbReference type="Proteomes" id="UP000481861"/>
    </source>
</evidence>
<evidence type="ECO:0000256" key="2">
    <source>
        <dbReference type="ARBA" id="ARBA00022670"/>
    </source>
</evidence>
<feature type="active site" description="Charge relay system" evidence="5">
    <location>
        <position position="475"/>
    </location>
</feature>
<sequence>MLSQADSRREGIRQLENGNFESASRIFSNLITETQNKSNLDESVLDARGYYGQCLLGLGRPTDAAEYHRETLRVWPICSGSTASVARTRVCVELARSLEAQYDDDNEDALISKHEEGISLLETAYNSSDVPDHHYEPRNTLGILESLAEIHSRLGEVFSERRKTDSAGAHLHEAATYGKKALDLKEHLRMGQVDIISTKYKIAVDLYGAYRWNEAKRLFGEVLDKMQSEVDSITLTDLDFDEPGCMEYYTTCKRQRSKMSVTRWKQVGGPWSYVALQSHYLYRKSQARSNWIMVYRWFLFKKSLRAVIVQRRETRTMNCPGKHHEIEGLDHESLLPPSVTNLSIEKVYEQCSKLAERARRDSRLAKLLPEMEKNLNEMAHVQFFDSTDTPANSTDQESEQWLSLFENFSASMAIYASDDDAPEIKVAILDTGIDANHPFIAEKWKRDNMSERGYRDFTTEERDRDDRIPRDDDGHGTHYAGLLLKFAPKSSLFVARVARSRETCLTDEYFKLKVAQVSLDWKSPTLRLAHSIQAMKHAIEVWKVDIISMSFGIDREETMINDWIKLAYQCGILIFAAAANSGAQRSIAYPASHLCVFCIHACNGAGKPAEFTPPARLNCDNFGILGVSVPSTWPNFEGLDVPKSPRSSNVLSIPGHQGTWKYASGTSMATPMAASLAAVILLYLKLDGSRYDQFNHLDPHQKIRRIFKGMSQSVGGYESLVPWTGINERFSNYWKISDFRNAVTCSLRENP</sequence>
<dbReference type="PRINTS" id="PR00723">
    <property type="entry name" value="SUBTILISIN"/>
</dbReference>
<dbReference type="OrthoDB" id="206201at2759"/>
<dbReference type="InterPro" id="IPR011990">
    <property type="entry name" value="TPR-like_helical_dom_sf"/>
</dbReference>
<reference evidence="7 8" key="1">
    <citation type="submission" date="2020-01" db="EMBL/GenBank/DDBJ databases">
        <authorList>
            <consortium name="DOE Joint Genome Institute"/>
            <person name="Haridas S."/>
            <person name="Albert R."/>
            <person name="Binder M."/>
            <person name="Bloem J."/>
            <person name="Labutti K."/>
            <person name="Salamov A."/>
            <person name="Andreopoulos B."/>
            <person name="Baker S.E."/>
            <person name="Barry K."/>
            <person name="Bills G."/>
            <person name="Bluhm B.H."/>
            <person name="Cannon C."/>
            <person name="Castanera R."/>
            <person name="Culley D.E."/>
            <person name="Daum C."/>
            <person name="Ezra D."/>
            <person name="Gonzalez J.B."/>
            <person name="Henrissat B."/>
            <person name="Kuo A."/>
            <person name="Liang C."/>
            <person name="Lipzen A."/>
            <person name="Lutzoni F."/>
            <person name="Magnuson J."/>
            <person name="Mondo S."/>
            <person name="Nolan M."/>
            <person name="Ohm R."/>
            <person name="Pangilinan J."/>
            <person name="Park H.-J.H."/>
            <person name="Ramirez L."/>
            <person name="Alfaro M."/>
            <person name="Sun H."/>
            <person name="Tritt A."/>
            <person name="Yoshinaga Y."/>
            <person name="Zwiers L.-H.L."/>
            <person name="Turgeon B.G."/>
            <person name="Goodwin S.B."/>
            <person name="Spatafora J.W."/>
            <person name="Crous P.W."/>
            <person name="Grigoriev I.V."/>
        </authorList>
    </citation>
    <scope>NUCLEOTIDE SEQUENCE [LARGE SCALE GENOMIC DNA]</scope>
    <source>
        <strain evidence="7 8">CBS 611.86</strain>
    </source>
</reference>
<dbReference type="EMBL" id="JAADJZ010000035">
    <property type="protein sequence ID" value="KAF2865206.1"/>
    <property type="molecule type" value="Genomic_DNA"/>
</dbReference>
<proteinExistence type="inferred from homology"/>
<accession>A0A7C8I003</accession>
<dbReference type="PROSITE" id="PS00136">
    <property type="entry name" value="SUBTILASE_ASP"/>
    <property type="match status" value="1"/>
</dbReference>
<keyword evidence="4 5" id="KW-0720">Serine protease</keyword>
<dbReference type="Gene3D" id="1.25.40.10">
    <property type="entry name" value="Tetratricopeptide repeat domain"/>
    <property type="match status" value="1"/>
</dbReference>
<evidence type="ECO:0000256" key="1">
    <source>
        <dbReference type="ARBA" id="ARBA00011073"/>
    </source>
</evidence>
<dbReference type="InterPro" id="IPR051048">
    <property type="entry name" value="Peptidase_S8/S53_subtilisin"/>
</dbReference>
<feature type="active site" description="Charge relay system" evidence="5">
    <location>
        <position position="430"/>
    </location>
</feature>
<dbReference type="PROSITE" id="PS51892">
    <property type="entry name" value="SUBTILASE"/>
    <property type="match status" value="1"/>
</dbReference>
<evidence type="ECO:0000313" key="7">
    <source>
        <dbReference type="EMBL" id="KAF2865206.1"/>
    </source>
</evidence>
<dbReference type="Gene3D" id="3.40.50.200">
    <property type="entry name" value="Peptidase S8/S53 domain"/>
    <property type="match status" value="1"/>
</dbReference>
<keyword evidence="8" id="KW-1185">Reference proteome</keyword>
<dbReference type="PANTHER" id="PTHR43399">
    <property type="entry name" value="SUBTILISIN-RELATED"/>
    <property type="match status" value="1"/>
</dbReference>